<dbReference type="PROSITE" id="PS00297">
    <property type="entry name" value="HSP70_1"/>
    <property type="match status" value="1"/>
</dbReference>
<proteinExistence type="inferred from homology"/>
<dbReference type="PRINTS" id="PR00301">
    <property type="entry name" value="HEATSHOCK70"/>
</dbReference>
<dbReference type="CDD" id="cd24029">
    <property type="entry name" value="ASKHA_NBD_HSP70_DnaK_HscA_HscC"/>
    <property type="match status" value="1"/>
</dbReference>
<protein>
    <submittedName>
        <fullName evidence="4">Heat shock protein 70</fullName>
    </submittedName>
    <submittedName>
        <fullName evidence="5">Hsp70 family protein</fullName>
    </submittedName>
</protein>
<sequence length="835" mass="92336">MAQAKMKFGIDLGTTNSVICKMESGEPVIKKTDTLKDTLPSCVSFTKKKIAKVGDSAYNDLCQDKSRATKKWSNDRENVFIEFKRNMGTDKSYESSNMGETFSPEQLSAEVLKALKSFIGDENITSAVITIPAKFKADQIAATKRAAQKAGIEHCELLQEPIAASMAYGLSASNKNGQWLVFDFGGGTFDVALIKVEDGIMQVKDTEGDNYLGGKNLDYAIVDSIIIPYLKENYSITNIMENETTRNILRDAMKFYAEQAKNQLSFKPQADITSQLDEFGEDDEGEEIELDMVITQEQLASVLTLVFQKAIDITKQLLKRNGLSGSDLDKLILVGGPTYSPVLREMLRKQVTPDVDTDIDPMTAVAKGAALFASGIDSDVKEELAIGTVALTLSYEANSVQPIEFVTVQLSKEECSGYIPSKLFVELVRSDNGWSSGKVEINEIGDVIECQLMEGKNNAFAVNAYDEKGTTIPCFPKEINIMQGIVVGNAVLPYNISIEAHDSGLEKNVVKSVKGLEKNQQLPAVGTLNGLKTRNQLRPGMTEDTLVIPIYQSEHNADGTSAIHNDHVFDVVITGDEIGQIIPVGSDVDITIKVNRSQMLKLEAFFPFSGDTVEKDVKIEARSVITSHELERLKDSANLKLHALKSSSAIKDSETAEAEKLINEVNDRFDGEKSSEDGRMHLQADIRRAFLKMEEVEQGHEWDSIEAEIREEFDRLEKGNNELGNKYDQQVAAVRSQVDSVIRSKDVRQGRIVLDDINSLFVAVTLIYQLMGFIDFHLRNFNTIQWKDATRARQLLQQGKEIANTNPSESSLHPIVRSVIDLMIESPTSGPGVSF</sequence>
<reference evidence="5 7" key="2">
    <citation type="submission" date="2019-04" db="EMBL/GenBank/DDBJ databases">
        <title>Microbes associate with the intestines of laboratory mice.</title>
        <authorList>
            <person name="Navarre W."/>
            <person name="Wong E."/>
            <person name="Huang K."/>
            <person name="Tropini C."/>
            <person name="Ng K."/>
            <person name="Yu B."/>
        </authorList>
    </citation>
    <scope>NUCLEOTIDE SEQUENCE [LARGE SCALE GENOMIC DNA]</scope>
    <source>
        <strain evidence="5 7">NM39_I3</strain>
    </source>
</reference>
<evidence type="ECO:0000256" key="3">
    <source>
        <dbReference type="ARBA" id="ARBA00022840"/>
    </source>
</evidence>
<dbReference type="Proteomes" id="UP000095332">
    <property type="component" value="Unassembled WGS sequence"/>
</dbReference>
<keyword evidence="2" id="KW-0547">Nucleotide-binding</keyword>
<dbReference type="Pfam" id="PF00012">
    <property type="entry name" value="HSP70"/>
    <property type="match status" value="1"/>
</dbReference>
<dbReference type="GO" id="GO:0140662">
    <property type="term" value="F:ATP-dependent protein folding chaperone"/>
    <property type="evidence" value="ECO:0007669"/>
    <property type="project" value="InterPro"/>
</dbReference>
<dbReference type="PANTHER" id="PTHR19375">
    <property type="entry name" value="HEAT SHOCK PROTEIN 70KDA"/>
    <property type="match status" value="1"/>
</dbReference>
<dbReference type="Gene3D" id="3.30.420.40">
    <property type="match status" value="2"/>
</dbReference>
<evidence type="ECO:0000313" key="6">
    <source>
        <dbReference type="Proteomes" id="UP000095332"/>
    </source>
</evidence>
<evidence type="ECO:0000256" key="1">
    <source>
        <dbReference type="ARBA" id="ARBA00007381"/>
    </source>
</evidence>
<keyword evidence="3" id="KW-0067">ATP-binding</keyword>
<dbReference type="InterPro" id="IPR043129">
    <property type="entry name" value="ATPase_NBD"/>
</dbReference>
<evidence type="ECO:0000313" key="5">
    <source>
        <dbReference type="EMBL" id="TGY55105.1"/>
    </source>
</evidence>
<keyword evidence="4" id="KW-0346">Stress response</keyword>
<gene>
    <name evidence="4" type="primary">dnaK_1</name>
    <name evidence="5" type="ORF">E5342_15290</name>
    <name evidence="4" type="ORF">ERS852560_02895</name>
</gene>
<dbReference type="EMBL" id="SRYM01000053">
    <property type="protein sequence ID" value="TGY55105.1"/>
    <property type="molecule type" value="Genomic_DNA"/>
</dbReference>
<evidence type="ECO:0000256" key="2">
    <source>
        <dbReference type="ARBA" id="ARBA00022741"/>
    </source>
</evidence>
<dbReference type="InterPro" id="IPR013126">
    <property type="entry name" value="Hsp_70_fam"/>
</dbReference>
<dbReference type="EMBL" id="CZBM01000012">
    <property type="protein sequence ID" value="CUQ43739.1"/>
    <property type="molecule type" value="Genomic_DNA"/>
</dbReference>
<organism evidence="4 6">
    <name type="scientific">Parabacteroides distasonis</name>
    <dbReference type="NCBI Taxonomy" id="823"/>
    <lineage>
        <taxon>Bacteria</taxon>
        <taxon>Pseudomonadati</taxon>
        <taxon>Bacteroidota</taxon>
        <taxon>Bacteroidia</taxon>
        <taxon>Bacteroidales</taxon>
        <taxon>Tannerellaceae</taxon>
        <taxon>Parabacteroides</taxon>
    </lineage>
</organism>
<dbReference type="InterPro" id="IPR018181">
    <property type="entry name" value="Heat_shock_70_CS"/>
</dbReference>
<reference evidence="4 6" key="1">
    <citation type="submission" date="2015-09" db="EMBL/GenBank/DDBJ databases">
        <authorList>
            <consortium name="Pathogen Informatics"/>
        </authorList>
    </citation>
    <scope>NUCLEOTIDE SEQUENCE [LARGE SCALE GENOMIC DNA]</scope>
    <source>
        <strain evidence="4 6">2789STDY5834948</strain>
    </source>
</reference>
<accession>A0A174WL04</accession>
<dbReference type="Gene3D" id="3.90.640.10">
    <property type="entry name" value="Actin, Chain A, domain 4"/>
    <property type="match status" value="1"/>
</dbReference>
<dbReference type="GO" id="GO:0005524">
    <property type="term" value="F:ATP binding"/>
    <property type="evidence" value="ECO:0007669"/>
    <property type="project" value="UniProtKB-KW"/>
</dbReference>
<dbReference type="SUPFAM" id="SSF53067">
    <property type="entry name" value="Actin-like ATPase domain"/>
    <property type="match status" value="2"/>
</dbReference>
<dbReference type="RefSeq" id="WP_057328988.1">
    <property type="nucleotide sequence ID" value="NZ_CZBM01000012.1"/>
</dbReference>
<comment type="similarity">
    <text evidence="1">Belongs to the heat shock protein 70 family.</text>
</comment>
<dbReference type="AlphaFoldDB" id="A0A174WL04"/>
<evidence type="ECO:0000313" key="4">
    <source>
        <dbReference type="EMBL" id="CUQ43739.1"/>
    </source>
</evidence>
<name>A0A174WL04_PARDI</name>
<evidence type="ECO:0000313" key="7">
    <source>
        <dbReference type="Proteomes" id="UP000310032"/>
    </source>
</evidence>
<dbReference type="Proteomes" id="UP000310032">
    <property type="component" value="Unassembled WGS sequence"/>
</dbReference>